<keyword evidence="3" id="KW-1185">Reference proteome</keyword>
<dbReference type="Proteomes" id="UP000295444">
    <property type="component" value="Unassembled WGS sequence"/>
</dbReference>
<dbReference type="SMART" id="SM00028">
    <property type="entry name" value="TPR"/>
    <property type="match status" value="5"/>
</dbReference>
<dbReference type="GO" id="GO:0007165">
    <property type="term" value="P:signal transduction"/>
    <property type="evidence" value="ECO:0007669"/>
    <property type="project" value="InterPro"/>
</dbReference>
<evidence type="ECO:0000313" key="3">
    <source>
        <dbReference type="Proteomes" id="UP000295444"/>
    </source>
</evidence>
<dbReference type="Gene3D" id="3.40.50.10140">
    <property type="entry name" value="Toll/interleukin-1 receptor homology (TIR) domain"/>
    <property type="match status" value="1"/>
</dbReference>
<sequence length="1080" mass="115277">MRRGGIFVNYRVGDRQNEAAFLARELAARFGADRVFFASRSILAGDDFETRILTDMEQCSTLVAVIGPSWLTDGRVHDENDWVRRELRTAFTLGLRVVPVLVDGKDRLAKPSAGQLPADIAALAARQYVRMNYQELNVDLLVQRLLEAQPDLLEGSVFIESVRPPDDFTPSMLLRPEYDVVPFHGRDGELADFLAWCADGSRVAARVLTGPAGQGKTRFGRELCARVTEAGWLAGVVADGAASSHLRTVAACPMPLLMVFDYAEARTSQVIDIIAALARRPGGHPARVLLLARAAGSWLQDVRDTSSDAVAATLAAAVEHRLGPIAVPLSARQAEFTAAVAAFSPHLKVPNPVVTEPADLDDDRYGRVLDVHSAALASLLDDPADPVEPVPDRDPIARVLAHERRYWKRTLARHGLAEADTAQLDAVVTVATLFGPTTRDQAHRLLGHAEAFTTVARPVVERYLRWSAELYPGPGTLNPLRPDRLGEEQVATVVAGQPELLLTSAAQVDDEQLVQALTVLGRAAARHETVAIGLAGLLDTDPSRLLPLGLRVAPLLESPTRFATALRATLLAHSDPDTVGKVVEGMPVTSSALADLNVLATALSLETAERRAELNPALTARVLVRHGAALLTAGDPDTAIEIARRAVELLTALAAVDAERHDADLARARYLLAIALDEHGHHKAAVDLLREVVAGRRARAATSASYLPELATALNTLAVDLTALGEAEEALQISAEVIDVFRVLAEAQPALYAHQLASALSNQSLQFGASDELAGSRAAATEAIAIGRALADEHPDAYLPDLAKWLTNLAICLDRSGLSAEALVASTEAVEIRRRLAETSREANVVGLAAVLTNHSVVLANAGQPADGLDAITEAVELTRDLAHRYPDRHLGSLAVALTSLANRLATVNRGEEAIVAAEEVVDIRSRLAREPSDQVMASLAMAHSNLAVHLMRAKERRVESVGHSTIAVGVYRALAGANPAMYRGPLAGALHNLAATLHLLERHAESRVAVTEAADLRRTANLMADLVVSMTLLGRVAMADGDSGTGIGVLRQALAISQRLDDARLIAMVRAALTAFDAS</sequence>
<dbReference type="PROSITE" id="PS50104">
    <property type="entry name" value="TIR"/>
    <property type="match status" value="1"/>
</dbReference>
<dbReference type="EMBL" id="SNXZ01000012">
    <property type="protein sequence ID" value="TDP89635.1"/>
    <property type="molecule type" value="Genomic_DNA"/>
</dbReference>
<dbReference type="InterPro" id="IPR019734">
    <property type="entry name" value="TPR_rpt"/>
</dbReference>
<feature type="domain" description="TIR" evidence="1">
    <location>
        <begin position="2"/>
        <end position="131"/>
    </location>
</feature>
<dbReference type="InterPro" id="IPR000157">
    <property type="entry name" value="TIR_dom"/>
</dbReference>
<name>A0A4R6RTN8_LABRH</name>
<proteinExistence type="predicted"/>
<evidence type="ECO:0000259" key="1">
    <source>
        <dbReference type="PROSITE" id="PS50104"/>
    </source>
</evidence>
<dbReference type="Pfam" id="PF13374">
    <property type="entry name" value="TPR_10"/>
    <property type="match status" value="1"/>
</dbReference>
<dbReference type="PANTHER" id="PTHR19959">
    <property type="entry name" value="KINESIN LIGHT CHAIN"/>
    <property type="match status" value="1"/>
</dbReference>
<dbReference type="SUPFAM" id="SSF48452">
    <property type="entry name" value="TPR-like"/>
    <property type="match status" value="3"/>
</dbReference>
<dbReference type="InterPro" id="IPR035897">
    <property type="entry name" value="Toll_tir_struct_dom_sf"/>
</dbReference>
<evidence type="ECO:0000313" key="2">
    <source>
        <dbReference type="EMBL" id="TDP89635.1"/>
    </source>
</evidence>
<dbReference type="InterPro" id="IPR011990">
    <property type="entry name" value="TPR-like_helical_dom_sf"/>
</dbReference>
<dbReference type="AlphaFoldDB" id="A0A4R6RTN8"/>
<accession>A0A4R6RTN8</accession>
<comment type="caution">
    <text evidence="2">The sequence shown here is derived from an EMBL/GenBank/DDBJ whole genome shotgun (WGS) entry which is preliminary data.</text>
</comment>
<reference evidence="2 3" key="1">
    <citation type="submission" date="2019-03" db="EMBL/GenBank/DDBJ databases">
        <title>Genomic Encyclopedia of Type Strains, Phase IV (KMG-IV): sequencing the most valuable type-strain genomes for metagenomic binning, comparative biology and taxonomic classification.</title>
        <authorList>
            <person name="Goeker M."/>
        </authorList>
    </citation>
    <scope>NUCLEOTIDE SEQUENCE [LARGE SCALE GENOMIC DNA]</scope>
    <source>
        <strain evidence="2 3">DSM 45361</strain>
    </source>
</reference>
<dbReference type="Gene3D" id="1.25.40.10">
    <property type="entry name" value="Tetratricopeptide repeat domain"/>
    <property type="match status" value="4"/>
</dbReference>
<dbReference type="PANTHER" id="PTHR19959:SF119">
    <property type="entry name" value="FUNGAL LIPASE-LIKE DOMAIN-CONTAINING PROTEIN"/>
    <property type="match status" value="1"/>
</dbReference>
<protein>
    <submittedName>
        <fullName evidence="2">Tetratricopeptide repeat protein</fullName>
    </submittedName>
</protein>
<dbReference type="SUPFAM" id="SSF52200">
    <property type="entry name" value="Toll/Interleukin receptor TIR domain"/>
    <property type="match status" value="1"/>
</dbReference>
<dbReference type="Pfam" id="PF13676">
    <property type="entry name" value="TIR_2"/>
    <property type="match status" value="1"/>
</dbReference>
<gene>
    <name evidence="2" type="ORF">EV186_11235</name>
</gene>
<organism evidence="2 3">
    <name type="scientific">Labedaea rhizosphaerae</name>
    <dbReference type="NCBI Taxonomy" id="598644"/>
    <lineage>
        <taxon>Bacteria</taxon>
        <taxon>Bacillati</taxon>
        <taxon>Actinomycetota</taxon>
        <taxon>Actinomycetes</taxon>
        <taxon>Pseudonocardiales</taxon>
        <taxon>Pseudonocardiaceae</taxon>
        <taxon>Labedaea</taxon>
    </lineage>
</organism>